<feature type="binding site" evidence="9">
    <location>
        <position position="126"/>
    </location>
    <ligand>
        <name>Cu cation</name>
        <dbReference type="ChEBI" id="CHEBI:23378"/>
    </ligand>
</feature>
<dbReference type="GO" id="GO:0005743">
    <property type="term" value="C:mitochondrial inner membrane"/>
    <property type="evidence" value="ECO:0007669"/>
    <property type="project" value="UniProtKB-SubCell"/>
</dbReference>
<dbReference type="InterPro" id="IPR013766">
    <property type="entry name" value="Thioredoxin_domain"/>
</dbReference>
<keyword evidence="14" id="KW-1185">Reference proteome</keyword>
<keyword evidence="3 8" id="KW-0479">Metal-binding</keyword>
<dbReference type="PROSITE" id="PS51352">
    <property type="entry name" value="THIOREDOXIN_2"/>
    <property type="match status" value="1"/>
</dbReference>
<feature type="domain" description="Thioredoxin" evidence="12">
    <location>
        <begin position="88"/>
        <end position="261"/>
    </location>
</feature>
<dbReference type="Gene3D" id="3.40.30.10">
    <property type="entry name" value="Glutaredoxin"/>
    <property type="match status" value="1"/>
</dbReference>
<keyword evidence="4 8" id="KW-0999">Mitochondrion inner membrane</keyword>
<evidence type="ECO:0000313" key="14">
    <source>
        <dbReference type="Proteomes" id="UP000617340"/>
    </source>
</evidence>
<dbReference type="PIRSF" id="PIRSF037736">
    <property type="entry name" value="SCO1"/>
    <property type="match status" value="1"/>
</dbReference>
<dbReference type="PANTHER" id="PTHR12151">
    <property type="entry name" value="ELECTRON TRANSPORT PROTIN SCO1/SENC FAMILY MEMBER"/>
    <property type="match status" value="1"/>
</dbReference>
<evidence type="ECO:0000256" key="9">
    <source>
        <dbReference type="PIRSR" id="PIRSR037736-1"/>
    </source>
</evidence>
<evidence type="ECO:0000256" key="3">
    <source>
        <dbReference type="ARBA" id="ARBA00022723"/>
    </source>
</evidence>
<evidence type="ECO:0000256" key="5">
    <source>
        <dbReference type="ARBA" id="ARBA00023008"/>
    </source>
</evidence>
<evidence type="ECO:0000256" key="1">
    <source>
        <dbReference type="ARBA" id="ARBA00004273"/>
    </source>
</evidence>
<dbReference type="GO" id="GO:0033617">
    <property type="term" value="P:mitochondrial respiratory chain complex IV assembly"/>
    <property type="evidence" value="ECO:0007669"/>
    <property type="project" value="TreeGrafter"/>
</dbReference>
<comment type="subcellular location">
    <subcellularLocation>
        <location evidence="1 8">Mitochondrion inner membrane</location>
    </subcellularLocation>
</comment>
<protein>
    <recommendedName>
        <fullName evidence="12">Thioredoxin domain-containing protein</fullName>
    </recommendedName>
</protein>
<keyword evidence="5 8" id="KW-0186">Copper</keyword>
<feature type="binding site" evidence="9">
    <location>
        <position position="130"/>
    </location>
    <ligand>
        <name>Cu cation</name>
        <dbReference type="ChEBI" id="CHEBI:23378"/>
    </ligand>
</feature>
<dbReference type="InterPro" id="IPR017276">
    <property type="entry name" value="Synth_of_cyt-c-oxidase_Sco1/2"/>
</dbReference>
<evidence type="ECO:0000256" key="4">
    <source>
        <dbReference type="ARBA" id="ARBA00022792"/>
    </source>
</evidence>
<dbReference type="FunFam" id="3.40.30.10:FF:000013">
    <property type="entry name" value="Blast:Protein SCO1 homolog, mitochondrial"/>
    <property type="match status" value="1"/>
</dbReference>
<evidence type="ECO:0000313" key="13">
    <source>
        <dbReference type="EMBL" id="KAF7403939.1"/>
    </source>
</evidence>
<evidence type="ECO:0000256" key="2">
    <source>
        <dbReference type="ARBA" id="ARBA00010996"/>
    </source>
</evidence>
<comment type="caution">
    <text evidence="13">The sequence shown here is derived from an EMBL/GenBank/DDBJ whole genome shotgun (WGS) entry which is preliminary data.</text>
</comment>
<dbReference type="AlphaFoldDB" id="A0A834NDD6"/>
<dbReference type="InterPro" id="IPR036249">
    <property type="entry name" value="Thioredoxin-like_sf"/>
</dbReference>
<comment type="subunit">
    <text evidence="8">Homodimer.</text>
</comment>
<sequence length="261" mass="29985">MSTLILRTVSCLSRSPKHILSKVRQISTSTVRRENIPPNVEKRIKKKSPITWKSLTVTAVLGSGLLLYLYYLKREKEKIELRERRRQLGKASIGGKFELIDSEGRTVKSDDFLGQWVLIYFGFTHCPDICPDELEKLALVVDQLEEEYKLKVQPLFISVDPERDTPAIVGKYIKEFSPKFIGLSGSPEAIEKVCKAYRVYYSNGPKDVDNDYIVDHTIIIYLIDPEGLFVDYYGQTHQVEQIVNSIIINKSKYDQYVKSAK</sequence>
<reference evidence="13" key="1">
    <citation type="journal article" date="2020" name="G3 (Bethesda)">
        <title>High-Quality Assemblies for Three Invasive Social Wasps from the &lt;i&gt;Vespula&lt;/i&gt; Genus.</title>
        <authorList>
            <person name="Harrop T.W.R."/>
            <person name="Guhlin J."/>
            <person name="McLaughlin G.M."/>
            <person name="Permina E."/>
            <person name="Stockwell P."/>
            <person name="Gilligan J."/>
            <person name="Le Lec M.F."/>
            <person name="Gruber M.A.M."/>
            <person name="Quinn O."/>
            <person name="Lovegrove M."/>
            <person name="Duncan E.J."/>
            <person name="Remnant E.J."/>
            <person name="Van Eeckhoven J."/>
            <person name="Graham B."/>
            <person name="Knapp R.A."/>
            <person name="Langford K.W."/>
            <person name="Kronenberg Z."/>
            <person name="Press M.O."/>
            <person name="Eacker S.M."/>
            <person name="Wilson-Rankin E.E."/>
            <person name="Purcell J."/>
            <person name="Lester P.J."/>
            <person name="Dearden P.K."/>
        </authorList>
    </citation>
    <scope>NUCLEOTIDE SEQUENCE</scope>
    <source>
        <strain evidence="13">Linc-1</strain>
    </source>
</reference>
<evidence type="ECO:0000256" key="6">
    <source>
        <dbReference type="ARBA" id="ARBA00023128"/>
    </source>
</evidence>
<evidence type="ECO:0000259" key="12">
    <source>
        <dbReference type="PROSITE" id="PS51352"/>
    </source>
</evidence>
<accession>A0A834NDD6</accession>
<dbReference type="Pfam" id="PF02630">
    <property type="entry name" value="SCO1-SenC"/>
    <property type="match status" value="1"/>
</dbReference>
<dbReference type="GO" id="GO:0006878">
    <property type="term" value="P:intracellular copper ion homeostasis"/>
    <property type="evidence" value="ECO:0007669"/>
    <property type="project" value="UniProtKB-UniRule"/>
</dbReference>
<feature type="transmembrane region" description="Helical" evidence="11">
    <location>
        <begin position="50"/>
        <end position="72"/>
    </location>
</feature>
<dbReference type="Proteomes" id="UP000617340">
    <property type="component" value="Unassembled WGS sequence"/>
</dbReference>
<dbReference type="PANTHER" id="PTHR12151:SF5">
    <property type="entry name" value="AT19154P"/>
    <property type="match status" value="1"/>
</dbReference>
<gene>
    <name evidence="13" type="ORF">HZH68_006733</name>
</gene>
<proteinExistence type="inferred from homology"/>
<keyword evidence="11" id="KW-0812">Transmembrane</keyword>
<feature type="disulfide bond" description="Redox-active" evidence="10">
    <location>
        <begin position="126"/>
        <end position="130"/>
    </location>
</feature>
<evidence type="ECO:0000256" key="10">
    <source>
        <dbReference type="PIRSR" id="PIRSR603782-2"/>
    </source>
</evidence>
<comment type="function">
    <text evidence="8">Copper metallochaperone essential for the synthesis and maturation of cytochrome c oxidase subunit II (MT-CO2/COX2) by facilitating the incorporation of copper into the Cu(A) site of MT-CO2/COX2.</text>
</comment>
<dbReference type="CDD" id="cd02968">
    <property type="entry name" value="SCO"/>
    <property type="match status" value="1"/>
</dbReference>
<keyword evidence="10" id="KW-1015">Disulfide bond</keyword>
<keyword evidence="7 11" id="KW-0472">Membrane</keyword>
<dbReference type="InterPro" id="IPR003782">
    <property type="entry name" value="SCO1/SenC"/>
</dbReference>
<dbReference type="EMBL" id="JACSDZ010000005">
    <property type="protein sequence ID" value="KAF7403939.1"/>
    <property type="molecule type" value="Genomic_DNA"/>
</dbReference>
<keyword evidence="11" id="KW-1133">Transmembrane helix</keyword>
<feature type="binding site" evidence="9">
    <location>
        <position position="216"/>
    </location>
    <ligand>
        <name>Cu cation</name>
        <dbReference type="ChEBI" id="CHEBI:23378"/>
    </ligand>
</feature>
<evidence type="ECO:0000256" key="11">
    <source>
        <dbReference type="SAM" id="Phobius"/>
    </source>
</evidence>
<evidence type="ECO:0000256" key="7">
    <source>
        <dbReference type="ARBA" id="ARBA00023136"/>
    </source>
</evidence>
<name>A0A834NDD6_VESGE</name>
<comment type="similarity">
    <text evidence="2 8">Belongs to the SCO1/2 family.</text>
</comment>
<dbReference type="SUPFAM" id="SSF52833">
    <property type="entry name" value="Thioredoxin-like"/>
    <property type="match status" value="1"/>
</dbReference>
<dbReference type="GO" id="GO:0016531">
    <property type="term" value="F:copper chaperone activity"/>
    <property type="evidence" value="ECO:0007669"/>
    <property type="project" value="InterPro"/>
</dbReference>
<dbReference type="GO" id="GO:0005507">
    <property type="term" value="F:copper ion binding"/>
    <property type="evidence" value="ECO:0007669"/>
    <property type="project" value="InterPro"/>
</dbReference>
<organism evidence="13 14">
    <name type="scientific">Vespula germanica</name>
    <name type="common">German yellow jacket</name>
    <name type="synonym">Paravespula germanica</name>
    <dbReference type="NCBI Taxonomy" id="30212"/>
    <lineage>
        <taxon>Eukaryota</taxon>
        <taxon>Metazoa</taxon>
        <taxon>Ecdysozoa</taxon>
        <taxon>Arthropoda</taxon>
        <taxon>Hexapoda</taxon>
        <taxon>Insecta</taxon>
        <taxon>Pterygota</taxon>
        <taxon>Neoptera</taxon>
        <taxon>Endopterygota</taxon>
        <taxon>Hymenoptera</taxon>
        <taxon>Apocrita</taxon>
        <taxon>Aculeata</taxon>
        <taxon>Vespoidea</taxon>
        <taxon>Vespidae</taxon>
        <taxon>Vespinae</taxon>
        <taxon>Vespula</taxon>
    </lineage>
</organism>
<keyword evidence="8" id="KW-0143">Chaperone</keyword>
<evidence type="ECO:0000256" key="8">
    <source>
        <dbReference type="PIRNR" id="PIRNR037736"/>
    </source>
</evidence>
<keyword evidence="6 8" id="KW-0496">Mitochondrion</keyword>